<proteinExistence type="predicted"/>
<dbReference type="EMBL" id="ASPP01043630">
    <property type="protein sequence ID" value="ETN99543.1"/>
    <property type="molecule type" value="Genomic_DNA"/>
</dbReference>
<dbReference type="SUPFAM" id="SSF50965">
    <property type="entry name" value="Galactose oxidase, central domain"/>
    <property type="match status" value="1"/>
</dbReference>
<gene>
    <name evidence="1" type="ORF">RFI_37927</name>
</gene>
<accession>X6LDB7</accession>
<organism evidence="1 2">
    <name type="scientific">Reticulomyxa filosa</name>
    <dbReference type="NCBI Taxonomy" id="46433"/>
    <lineage>
        <taxon>Eukaryota</taxon>
        <taxon>Sar</taxon>
        <taxon>Rhizaria</taxon>
        <taxon>Retaria</taxon>
        <taxon>Foraminifera</taxon>
        <taxon>Monothalamids</taxon>
        <taxon>Reticulomyxidae</taxon>
        <taxon>Reticulomyxa</taxon>
    </lineage>
</organism>
<name>X6LDB7_RETFI</name>
<evidence type="ECO:0000313" key="2">
    <source>
        <dbReference type="Proteomes" id="UP000023152"/>
    </source>
</evidence>
<dbReference type="InterPro" id="IPR011043">
    <property type="entry name" value="Gal_Oxase/kelch_b-propeller"/>
</dbReference>
<sequence>MSNKIFETLKELHIPLTLAQCVLHKHELLICGSYQQRACYSYHTIKDEYNKLISNNNKDSNQVTLLSFGGHRKHTLVMKYTSVWSYISKKLKKSNNYNEWIPLTDNHNHPIVIGRDYDDYKGMRAVIGGSNNHLLFITYQPNNISVFDLNTFKFIKHDTLPTDSIICFHSFISNSENRQVQKMMKINEEKNKQNYHFCYYYYR</sequence>
<evidence type="ECO:0000313" key="1">
    <source>
        <dbReference type="EMBL" id="ETN99543.1"/>
    </source>
</evidence>
<dbReference type="Proteomes" id="UP000023152">
    <property type="component" value="Unassembled WGS sequence"/>
</dbReference>
<reference evidence="1 2" key="1">
    <citation type="journal article" date="2013" name="Curr. Biol.">
        <title>The Genome of the Foraminiferan Reticulomyxa filosa.</title>
        <authorList>
            <person name="Glockner G."/>
            <person name="Hulsmann N."/>
            <person name="Schleicher M."/>
            <person name="Noegel A.A."/>
            <person name="Eichinger L."/>
            <person name="Gallinger C."/>
            <person name="Pawlowski J."/>
            <person name="Sierra R."/>
            <person name="Euteneuer U."/>
            <person name="Pillet L."/>
            <person name="Moustafa A."/>
            <person name="Platzer M."/>
            <person name="Groth M."/>
            <person name="Szafranski K."/>
            <person name="Schliwa M."/>
        </authorList>
    </citation>
    <scope>NUCLEOTIDE SEQUENCE [LARGE SCALE GENOMIC DNA]</scope>
</reference>
<protein>
    <submittedName>
        <fullName evidence="1">Uncharacterized protein</fullName>
    </submittedName>
</protein>
<comment type="caution">
    <text evidence="1">The sequence shown here is derived from an EMBL/GenBank/DDBJ whole genome shotgun (WGS) entry which is preliminary data.</text>
</comment>
<dbReference type="AlphaFoldDB" id="X6LDB7"/>
<keyword evidence="2" id="KW-1185">Reference proteome</keyword>